<organism evidence="1 2">
    <name type="scientific">Euroglyphus maynei</name>
    <name type="common">Mayne's house dust mite</name>
    <dbReference type="NCBI Taxonomy" id="6958"/>
    <lineage>
        <taxon>Eukaryota</taxon>
        <taxon>Metazoa</taxon>
        <taxon>Ecdysozoa</taxon>
        <taxon>Arthropoda</taxon>
        <taxon>Chelicerata</taxon>
        <taxon>Arachnida</taxon>
        <taxon>Acari</taxon>
        <taxon>Acariformes</taxon>
        <taxon>Sarcoptiformes</taxon>
        <taxon>Astigmata</taxon>
        <taxon>Psoroptidia</taxon>
        <taxon>Analgoidea</taxon>
        <taxon>Pyroglyphidae</taxon>
        <taxon>Pyroglyphinae</taxon>
        <taxon>Euroglyphus</taxon>
    </lineage>
</organism>
<comment type="caution">
    <text evidence="1">The sequence shown here is derived from an EMBL/GenBank/DDBJ whole genome shotgun (WGS) entry which is preliminary data.</text>
</comment>
<dbReference type="Proteomes" id="UP000194236">
    <property type="component" value="Unassembled WGS sequence"/>
</dbReference>
<protein>
    <submittedName>
        <fullName evidence="1">Uncharacterized protein</fullName>
    </submittedName>
</protein>
<dbReference type="EMBL" id="MUJZ01068855">
    <property type="protein sequence ID" value="OTF69782.1"/>
    <property type="molecule type" value="Genomic_DNA"/>
</dbReference>
<evidence type="ECO:0000313" key="1">
    <source>
        <dbReference type="EMBL" id="OTF69782.1"/>
    </source>
</evidence>
<reference evidence="1 2" key="1">
    <citation type="submission" date="2017-03" db="EMBL/GenBank/DDBJ databases">
        <title>Genome Survey of Euroglyphus maynei.</title>
        <authorList>
            <person name="Arlian L.G."/>
            <person name="Morgan M.S."/>
            <person name="Rider S.D."/>
        </authorList>
    </citation>
    <scope>NUCLEOTIDE SEQUENCE [LARGE SCALE GENOMIC DNA]</scope>
    <source>
        <strain evidence="1">Arlian Lab</strain>
        <tissue evidence="1">Whole body</tissue>
    </source>
</reference>
<dbReference type="AlphaFoldDB" id="A0A1Y3AMV5"/>
<keyword evidence="2" id="KW-1185">Reference proteome</keyword>
<sequence>MLGSIGGAKFLIANSIDRCCRKSSSMFSEPLPFMNENAASNKSFQVSSVSVKSTFCPIVVFV</sequence>
<name>A0A1Y3AMV5_EURMA</name>
<accession>A0A1Y3AMV5</accession>
<gene>
    <name evidence="1" type="ORF">BLA29_002301</name>
</gene>
<proteinExistence type="predicted"/>
<evidence type="ECO:0000313" key="2">
    <source>
        <dbReference type="Proteomes" id="UP000194236"/>
    </source>
</evidence>